<keyword evidence="3" id="KW-0663">Pyridoxal phosphate</keyword>
<dbReference type="CDD" id="cd06502">
    <property type="entry name" value="TA_like"/>
    <property type="match status" value="1"/>
</dbReference>
<evidence type="ECO:0000256" key="3">
    <source>
        <dbReference type="ARBA" id="ARBA00022898"/>
    </source>
</evidence>
<dbReference type="EMBL" id="SLXV01000028">
    <property type="protein sequence ID" value="TCP66056.1"/>
    <property type="molecule type" value="Genomic_DNA"/>
</dbReference>
<evidence type="ECO:0000313" key="8">
    <source>
        <dbReference type="Proteomes" id="UP000294746"/>
    </source>
</evidence>
<protein>
    <submittedName>
        <fullName evidence="7">L-threonine aldolase</fullName>
    </submittedName>
</protein>
<dbReference type="SUPFAM" id="SSF53383">
    <property type="entry name" value="PLP-dependent transferases"/>
    <property type="match status" value="1"/>
</dbReference>
<dbReference type="Pfam" id="PF01212">
    <property type="entry name" value="Beta_elim_lyase"/>
    <property type="match status" value="1"/>
</dbReference>
<dbReference type="AlphaFoldDB" id="A0A4V2SXF7"/>
<dbReference type="PIRSF" id="PIRSF017617">
    <property type="entry name" value="Thr_aldolase"/>
    <property type="match status" value="1"/>
</dbReference>
<feature type="domain" description="Aromatic amino acid beta-eliminating lyase/threonine aldolase" evidence="6">
    <location>
        <begin position="6"/>
        <end position="292"/>
    </location>
</feature>
<dbReference type="Gene3D" id="3.40.640.10">
    <property type="entry name" value="Type I PLP-dependent aspartate aminotransferase-like (Major domain)"/>
    <property type="match status" value="1"/>
</dbReference>
<comment type="cofactor">
    <cofactor evidence="1">
        <name>pyridoxal 5'-phosphate</name>
        <dbReference type="ChEBI" id="CHEBI:597326"/>
    </cofactor>
</comment>
<dbReference type="FunFam" id="3.90.1150.10:FF:000041">
    <property type="entry name" value="Low-specificity L-threonine aldolase"/>
    <property type="match status" value="1"/>
</dbReference>
<evidence type="ECO:0000256" key="5">
    <source>
        <dbReference type="PIRSR" id="PIRSR017617-1"/>
    </source>
</evidence>
<evidence type="ECO:0000256" key="1">
    <source>
        <dbReference type="ARBA" id="ARBA00001933"/>
    </source>
</evidence>
<dbReference type="InterPro" id="IPR015421">
    <property type="entry name" value="PyrdxlP-dep_Trfase_major"/>
</dbReference>
<keyword evidence="8" id="KW-1185">Reference proteome</keyword>
<dbReference type="Gene3D" id="3.90.1150.10">
    <property type="entry name" value="Aspartate Aminotransferase, domain 1"/>
    <property type="match status" value="1"/>
</dbReference>
<dbReference type="FunFam" id="3.40.640.10:FF:000030">
    <property type="entry name" value="Low-specificity L-threonine aldolase"/>
    <property type="match status" value="1"/>
</dbReference>
<comment type="caution">
    <text evidence="7">The sequence shown here is derived from an EMBL/GenBank/DDBJ whole genome shotgun (WGS) entry which is preliminary data.</text>
</comment>
<evidence type="ECO:0000256" key="4">
    <source>
        <dbReference type="ARBA" id="ARBA00023239"/>
    </source>
</evidence>
<reference evidence="7 8" key="1">
    <citation type="submission" date="2019-03" db="EMBL/GenBank/DDBJ databases">
        <title>Genomic Encyclopedia of Type Strains, Phase IV (KMG-IV): sequencing the most valuable type-strain genomes for metagenomic binning, comparative biology and taxonomic classification.</title>
        <authorList>
            <person name="Goeker M."/>
        </authorList>
    </citation>
    <scope>NUCLEOTIDE SEQUENCE [LARGE SCALE GENOMIC DNA]</scope>
    <source>
        <strain evidence="7 8">DSM 46831</strain>
    </source>
</reference>
<dbReference type="InterPro" id="IPR023603">
    <property type="entry name" value="Low_specificity_L-TA-like"/>
</dbReference>
<keyword evidence="4" id="KW-0456">Lyase</keyword>
<dbReference type="PANTHER" id="PTHR48097:SF9">
    <property type="entry name" value="L-THREONINE ALDOLASE"/>
    <property type="match status" value="1"/>
</dbReference>
<dbReference type="GO" id="GO:0008732">
    <property type="term" value="F:L-allo-threonine aldolase activity"/>
    <property type="evidence" value="ECO:0007669"/>
    <property type="project" value="TreeGrafter"/>
</dbReference>
<dbReference type="GO" id="GO:0006545">
    <property type="term" value="P:glycine biosynthetic process"/>
    <property type="evidence" value="ECO:0007669"/>
    <property type="project" value="TreeGrafter"/>
</dbReference>
<evidence type="ECO:0000259" key="6">
    <source>
        <dbReference type="Pfam" id="PF01212"/>
    </source>
</evidence>
<evidence type="ECO:0000256" key="2">
    <source>
        <dbReference type="ARBA" id="ARBA00006966"/>
    </source>
</evidence>
<dbReference type="Proteomes" id="UP000294746">
    <property type="component" value="Unassembled WGS sequence"/>
</dbReference>
<evidence type="ECO:0000313" key="7">
    <source>
        <dbReference type="EMBL" id="TCP66056.1"/>
    </source>
</evidence>
<proteinExistence type="inferred from homology"/>
<dbReference type="InterPro" id="IPR015424">
    <property type="entry name" value="PyrdxlP-dep_Trfase"/>
</dbReference>
<dbReference type="NCBIfam" id="NF007825">
    <property type="entry name" value="PRK10534.1"/>
    <property type="match status" value="1"/>
</dbReference>
<dbReference type="PANTHER" id="PTHR48097">
    <property type="entry name" value="L-THREONINE ALDOLASE-RELATED"/>
    <property type="match status" value="1"/>
</dbReference>
<dbReference type="GO" id="GO:0006567">
    <property type="term" value="P:L-threonine catabolic process"/>
    <property type="evidence" value="ECO:0007669"/>
    <property type="project" value="TreeGrafter"/>
</dbReference>
<dbReference type="InterPro" id="IPR001597">
    <property type="entry name" value="ArAA_b-elim_lyase/Thr_aldolase"/>
</dbReference>
<gene>
    <name evidence="7" type="ORF">EDD57_12810</name>
</gene>
<name>A0A4V2SXF7_9BACL</name>
<sequence>MSKKIELRSDTFTLPTQEMLDAMIRAELGDDVYGEDPTVKKLEERAAEMFGKEAAIFVPSGTMANLTSLMAHCPRGSKVLVGNESDIYIYEAGGAAVCGGIMYEPIPTQPDGRLVIEDLQKGFPNDLTDPQFALPALICLENPHNRMGGRVLPLSYLAEVQAFAKEKRIPVHMDGARVCNAAVALDIPISEVAQYADSLQFCLSKGLSAPIGSMVVGDREFIQKVYRIRKMLGGGMRQAGIIAAAGFISLNHMVERLAEDHAHAKQLAAGLDSIKGIECDVKSVDTNIVFFRVQDKRFTWQTFVEAVRRQGLYVDELGHGRIRAVTHSGITSQDINQALLIIQNVLNS</sequence>
<dbReference type="RefSeq" id="WP_131849199.1">
    <property type="nucleotide sequence ID" value="NZ_SLXV01000028.1"/>
</dbReference>
<comment type="similarity">
    <text evidence="2">Belongs to the threonine aldolase family.</text>
</comment>
<dbReference type="GO" id="GO:0005829">
    <property type="term" value="C:cytosol"/>
    <property type="evidence" value="ECO:0007669"/>
    <property type="project" value="TreeGrafter"/>
</dbReference>
<dbReference type="NCBIfam" id="NF041359">
    <property type="entry name" value="GntG_guanitoxin"/>
    <property type="match status" value="1"/>
</dbReference>
<feature type="modified residue" description="N6-(pyridoxal phosphate)lysine" evidence="5">
    <location>
        <position position="205"/>
    </location>
</feature>
<organism evidence="7 8">
    <name type="scientific">Baia soyae</name>
    <dbReference type="NCBI Taxonomy" id="1544746"/>
    <lineage>
        <taxon>Bacteria</taxon>
        <taxon>Bacillati</taxon>
        <taxon>Bacillota</taxon>
        <taxon>Bacilli</taxon>
        <taxon>Bacillales</taxon>
        <taxon>Thermoactinomycetaceae</taxon>
        <taxon>Baia</taxon>
    </lineage>
</organism>
<dbReference type="OrthoDB" id="9774495at2"/>
<accession>A0A4V2SXF7</accession>
<dbReference type="InterPro" id="IPR015422">
    <property type="entry name" value="PyrdxlP-dep_Trfase_small"/>
</dbReference>